<keyword evidence="2" id="KW-1185">Reference proteome</keyword>
<evidence type="ECO:0000313" key="1">
    <source>
        <dbReference type="EMBL" id="EHG98393.1"/>
    </source>
</evidence>
<name>G5SX12_9BACT</name>
<dbReference type="AlphaFoldDB" id="G5SX12"/>
<gene>
    <name evidence="1" type="ORF">HMPREF9441_03940</name>
</gene>
<dbReference type="HOGENOM" id="CLU_3293654_0_0_10"/>
<proteinExistence type="predicted"/>
<dbReference type="STRING" id="762968.HMPREF9441_03940"/>
<sequence>MEKLLVSHRVFSVSFCPVGGQDIRRKVKGAQVWGGVCASF</sequence>
<organism evidence="1 2">
    <name type="scientific">Paraprevotella clara YIT 11840</name>
    <dbReference type="NCBI Taxonomy" id="762968"/>
    <lineage>
        <taxon>Bacteria</taxon>
        <taxon>Pseudomonadati</taxon>
        <taxon>Bacteroidota</taxon>
        <taxon>Bacteroidia</taxon>
        <taxon>Bacteroidales</taxon>
        <taxon>Prevotellaceae</taxon>
        <taxon>Paraprevotella</taxon>
    </lineage>
</organism>
<evidence type="ECO:0000313" key="2">
    <source>
        <dbReference type="Proteomes" id="UP000003598"/>
    </source>
</evidence>
<comment type="caution">
    <text evidence="1">The sequence shown here is derived from an EMBL/GenBank/DDBJ whole genome shotgun (WGS) entry which is preliminary data.</text>
</comment>
<accession>G5SX12</accession>
<reference evidence="1 2" key="1">
    <citation type="submission" date="2011-03" db="EMBL/GenBank/DDBJ databases">
        <authorList>
            <person name="Weinstock G."/>
            <person name="Sodergren E."/>
            <person name="Clifton S."/>
            <person name="Fulton L."/>
            <person name="Fulton B."/>
            <person name="Courtney L."/>
            <person name="Fronick C."/>
            <person name="Harrison M."/>
            <person name="Strong C."/>
            <person name="Farmer C."/>
            <person name="Delahaunty K."/>
            <person name="Markovic C."/>
            <person name="Hall O."/>
            <person name="Minx P."/>
            <person name="Tomlinson C."/>
            <person name="Mitreva M."/>
            <person name="Hou S."/>
            <person name="Chen J."/>
            <person name="Wollam A."/>
            <person name="Pepin K.H."/>
            <person name="Johnson M."/>
            <person name="Bhonagiri V."/>
            <person name="Zhang X."/>
            <person name="Suruliraj S."/>
            <person name="Warren W."/>
            <person name="Chinwalla A."/>
            <person name="Mardis E.R."/>
            <person name="Wilson R.K."/>
        </authorList>
    </citation>
    <scope>NUCLEOTIDE SEQUENCE [LARGE SCALE GENOMIC DNA]</scope>
    <source>
        <strain evidence="1 2">YIT 11840</strain>
    </source>
</reference>
<dbReference type="Proteomes" id="UP000003598">
    <property type="component" value="Unassembled WGS sequence"/>
</dbReference>
<dbReference type="EMBL" id="AFFY01000098">
    <property type="protein sequence ID" value="EHG98393.1"/>
    <property type="molecule type" value="Genomic_DNA"/>
</dbReference>
<protein>
    <submittedName>
        <fullName evidence="1">Uncharacterized protein</fullName>
    </submittedName>
</protein>